<organism evidence="6 7">
    <name type="scientific">Candidatus Brachybacterium intestinipullorum</name>
    <dbReference type="NCBI Taxonomy" id="2838512"/>
    <lineage>
        <taxon>Bacteria</taxon>
        <taxon>Bacillati</taxon>
        <taxon>Actinomycetota</taxon>
        <taxon>Actinomycetes</taxon>
        <taxon>Micrococcales</taxon>
        <taxon>Dermabacteraceae</taxon>
        <taxon>Brachybacterium</taxon>
    </lineage>
</organism>
<feature type="binding site" evidence="5">
    <location>
        <begin position="57"/>
        <end position="59"/>
    </location>
    <ligand>
        <name>3-dehydroquinate</name>
        <dbReference type="ChEBI" id="CHEBI:32364"/>
    </ligand>
</feature>
<dbReference type="SUPFAM" id="SSF51569">
    <property type="entry name" value="Aldolase"/>
    <property type="match status" value="1"/>
</dbReference>
<comment type="catalytic activity">
    <reaction evidence="1 5">
        <text>3-dehydroquinate = 3-dehydroshikimate + H2O</text>
        <dbReference type="Rhea" id="RHEA:21096"/>
        <dbReference type="ChEBI" id="CHEBI:15377"/>
        <dbReference type="ChEBI" id="CHEBI:16630"/>
        <dbReference type="ChEBI" id="CHEBI:32364"/>
        <dbReference type="EC" id="4.2.1.10"/>
    </reaction>
</comment>
<comment type="caution">
    <text evidence="6">The sequence shown here is derived from an EMBL/GenBank/DDBJ whole genome shotgun (WGS) entry which is preliminary data.</text>
</comment>
<evidence type="ECO:0000256" key="5">
    <source>
        <dbReference type="HAMAP-Rule" id="MF_00214"/>
    </source>
</evidence>
<dbReference type="HAMAP" id="MF_00214">
    <property type="entry name" value="AroD"/>
    <property type="match status" value="1"/>
</dbReference>
<dbReference type="Proteomes" id="UP000823854">
    <property type="component" value="Unassembled WGS sequence"/>
</dbReference>
<dbReference type="GO" id="GO:0046279">
    <property type="term" value="P:3,4-dihydroxybenzoate biosynthetic process"/>
    <property type="evidence" value="ECO:0007669"/>
    <property type="project" value="UniProtKB-ARBA"/>
</dbReference>
<feature type="active site" description="Schiff-base intermediate with substrate" evidence="5">
    <location>
        <position position="193"/>
    </location>
</feature>
<dbReference type="NCBIfam" id="TIGR01093">
    <property type="entry name" value="aroD"/>
    <property type="match status" value="1"/>
</dbReference>
<feature type="binding site" evidence="5">
    <location>
        <position position="258"/>
    </location>
    <ligand>
        <name>3-dehydroquinate</name>
        <dbReference type="ChEBI" id="CHEBI:32364"/>
    </ligand>
</feature>
<sequence>MPDQPSNVDVRRRTATVRGVEFGRGRPEIIVPLVGDDLDALLAQAEAATATPARVIEWRLDRFRPDLEDAEDHREVTLAALAPLRAALGADRALLVTFRTTAEGGRRPYSTRALGALLETLISGRRAGTQSAVDLVDIETAREKGVVASVIDSARRHGIAVIGSHHDMEGTPDEETMVRILRGQRRLGADIPKIAVTPRSARDVLTLLSASLTVAEDLAGPHIAVSMGTLGASSRVTAETFGSAATFATAGEGSAPGQLAAGDVAGMIELLRP</sequence>
<feature type="active site" description="Proton donor/acceptor" evidence="5">
    <location>
        <position position="166"/>
    </location>
</feature>
<dbReference type="GO" id="GO:0009073">
    <property type="term" value="P:aromatic amino acid family biosynthetic process"/>
    <property type="evidence" value="ECO:0007669"/>
    <property type="project" value="UniProtKB-KW"/>
</dbReference>
<dbReference type="PANTHER" id="PTHR43699">
    <property type="entry name" value="3-DEHYDROQUINATE DEHYDRATASE"/>
    <property type="match status" value="1"/>
</dbReference>
<dbReference type="Pfam" id="PF01487">
    <property type="entry name" value="DHquinase_I"/>
    <property type="match status" value="1"/>
</dbReference>
<dbReference type="InterPro" id="IPR050146">
    <property type="entry name" value="Type-I_3-dehydroquinase"/>
</dbReference>
<comment type="similarity">
    <text evidence="5">Belongs to the type-I 3-dehydroquinase family.</text>
</comment>
<dbReference type="EMBL" id="DWWC01000321">
    <property type="protein sequence ID" value="HJC70961.1"/>
    <property type="molecule type" value="Genomic_DNA"/>
</dbReference>
<feature type="binding site" evidence="5">
    <location>
        <position position="235"/>
    </location>
    <ligand>
        <name>3-dehydroquinate</name>
        <dbReference type="ChEBI" id="CHEBI:32364"/>
    </ligand>
</feature>
<keyword evidence="5" id="KW-0028">Amino-acid biosynthesis</keyword>
<dbReference type="EC" id="4.2.1.10" evidence="5"/>
<name>A0A9D2TJ36_9MICO</name>
<reference evidence="6" key="1">
    <citation type="journal article" date="2021" name="PeerJ">
        <title>Extensive microbial diversity within the chicken gut microbiome revealed by metagenomics and culture.</title>
        <authorList>
            <person name="Gilroy R."/>
            <person name="Ravi A."/>
            <person name="Getino M."/>
            <person name="Pursley I."/>
            <person name="Horton D.L."/>
            <person name="Alikhan N.F."/>
            <person name="Baker D."/>
            <person name="Gharbi K."/>
            <person name="Hall N."/>
            <person name="Watson M."/>
            <person name="Adriaenssens E.M."/>
            <person name="Foster-Nyarko E."/>
            <person name="Jarju S."/>
            <person name="Secka A."/>
            <person name="Antonio M."/>
            <person name="Oren A."/>
            <person name="Chaudhuri R.R."/>
            <person name="La Ragione R."/>
            <person name="Hildebrand F."/>
            <person name="Pallen M.J."/>
        </authorList>
    </citation>
    <scope>NUCLEOTIDE SEQUENCE</scope>
    <source>
        <strain evidence="6">CHK130-7132</strain>
    </source>
</reference>
<feature type="binding site" evidence="5">
    <location>
        <position position="99"/>
    </location>
    <ligand>
        <name>3-dehydroquinate</name>
        <dbReference type="ChEBI" id="CHEBI:32364"/>
    </ligand>
</feature>
<dbReference type="GO" id="GO:0003855">
    <property type="term" value="F:3-dehydroquinate dehydratase activity"/>
    <property type="evidence" value="ECO:0007669"/>
    <property type="project" value="UniProtKB-UniRule"/>
</dbReference>
<dbReference type="FunFam" id="3.20.20.70:FF:000047">
    <property type="entry name" value="3-dehydroquinate dehydratase"/>
    <property type="match status" value="1"/>
</dbReference>
<keyword evidence="3 5" id="KW-0456">Lyase</keyword>
<keyword evidence="2 5" id="KW-0057">Aromatic amino acid biosynthesis</keyword>
<comment type="function">
    <text evidence="5">Involved in the third step of the chorismate pathway, which leads to the biosynthesis of aromatic amino acids. Catalyzes the cis-dehydration of 3-dehydroquinate (DHQ) and introduces the first double bond of the aromatic ring to yield 3-dehydroshikimate.</text>
</comment>
<comment type="subunit">
    <text evidence="5">Homodimer.</text>
</comment>
<dbReference type="InterPro" id="IPR013785">
    <property type="entry name" value="Aldolase_TIM"/>
</dbReference>
<evidence type="ECO:0000313" key="7">
    <source>
        <dbReference type="Proteomes" id="UP000823854"/>
    </source>
</evidence>
<dbReference type="AlphaFoldDB" id="A0A9D2TJ36"/>
<dbReference type="GO" id="GO:0008652">
    <property type="term" value="P:amino acid biosynthetic process"/>
    <property type="evidence" value="ECO:0007669"/>
    <property type="project" value="UniProtKB-KW"/>
</dbReference>
<comment type="caution">
    <text evidence="5">Lacks conserved residue(s) required for the propagation of feature annotation.</text>
</comment>
<keyword evidence="4 5" id="KW-0704">Schiff base</keyword>
<reference evidence="6" key="2">
    <citation type="submission" date="2021-04" db="EMBL/GenBank/DDBJ databases">
        <authorList>
            <person name="Gilroy R."/>
        </authorList>
    </citation>
    <scope>NUCLEOTIDE SEQUENCE</scope>
    <source>
        <strain evidence="6">CHK130-7132</strain>
    </source>
</reference>
<gene>
    <name evidence="5 6" type="primary">aroD</name>
    <name evidence="6" type="ORF">H9932_14965</name>
</gene>
<comment type="pathway">
    <text evidence="5">Metabolic intermediate biosynthesis; chorismate biosynthesis; chorismate from D-erythrose 4-phosphate and phosphoenolpyruvate: step 3/7.</text>
</comment>
<feature type="binding site" evidence="5">
    <location>
        <position position="254"/>
    </location>
    <ligand>
        <name>3-dehydroquinate</name>
        <dbReference type="ChEBI" id="CHEBI:32364"/>
    </ligand>
</feature>
<evidence type="ECO:0000256" key="3">
    <source>
        <dbReference type="ARBA" id="ARBA00023239"/>
    </source>
</evidence>
<proteinExistence type="inferred from homology"/>
<dbReference type="GO" id="GO:0009423">
    <property type="term" value="P:chorismate biosynthetic process"/>
    <property type="evidence" value="ECO:0007669"/>
    <property type="project" value="UniProtKB-UniRule"/>
</dbReference>
<evidence type="ECO:0000313" key="6">
    <source>
        <dbReference type="EMBL" id="HJC70961.1"/>
    </source>
</evidence>
<protein>
    <recommendedName>
        <fullName evidence="5">3-dehydroquinate dehydratase</fullName>
        <shortName evidence="5">3-dehydroquinase</shortName>
        <ecNumber evidence="5">4.2.1.10</ecNumber>
    </recommendedName>
    <alternativeName>
        <fullName evidence="5">Type I DHQase</fullName>
    </alternativeName>
    <alternativeName>
        <fullName evidence="5">Type I dehydroquinase</fullName>
        <shortName evidence="5">DHQ1</shortName>
    </alternativeName>
</protein>
<evidence type="ECO:0000256" key="4">
    <source>
        <dbReference type="ARBA" id="ARBA00023270"/>
    </source>
</evidence>
<dbReference type="Gene3D" id="3.20.20.70">
    <property type="entry name" value="Aldolase class I"/>
    <property type="match status" value="1"/>
</dbReference>
<accession>A0A9D2TJ36</accession>
<dbReference type="CDD" id="cd00502">
    <property type="entry name" value="DHQase_I"/>
    <property type="match status" value="1"/>
</dbReference>
<evidence type="ECO:0000256" key="2">
    <source>
        <dbReference type="ARBA" id="ARBA00023141"/>
    </source>
</evidence>
<dbReference type="PANTHER" id="PTHR43699:SF1">
    <property type="entry name" value="3-DEHYDROQUINATE DEHYDRATASE"/>
    <property type="match status" value="1"/>
</dbReference>
<evidence type="ECO:0000256" key="1">
    <source>
        <dbReference type="ARBA" id="ARBA00001864"/>
    </source>
</evidence>
<dbReference type="InterPro" id="IPR001381">
    <property type="entry name" value="DHquinase_I"/>
</dbReference>